<name>A0ABS6RTX1_9BACT</name>
<evidence type="ECO:0000256" key="9">
    <source>
        <dbReference type="ARBA" id="ARBA00022842"/>
    </source>
</evidence>
<proteinExistence type="predicted"/>
<keyword evidence="7" id="KW-0093">Biotin biosynthesis</keyword>
<reference evidence="11 12" key="1">
    <citation type="journal article" date="2020" name="J Geophys Res Biogeosci">
        <title>Magnetotaxis as an Adaptation to Enable Bacterial Shuttling of Microbial Sulfur and Sulfur Cycling Across Aquatic Oxic#Anoxic Interfaces.</title>
        <authorList>
            <person name="Li J."/>
            <person name="Liu P."/>
            <person name="Wang J."/>
            <person name="Roberts A.P."/>
            <person name="Pan Y."/>
        </authorList>
    </citation>
    <scope>NUCLEOTIDE SEQUENCE [LARGE SCALE GENOMIC DNA]</scope>
    <source>
        <strain evidence="11 12">MYR-1_YQ</strain>
    </source>
</reference>
<dbReference type="Proteomes" id="UP001196980">
    <property type="component" value="Unassembled WGS sequence"/>
</dbReference>
<keyword evidence="6" id="KW-0547">Nucleotide-binding</keyword>
<evidence type="ECO:0000256" key="7">
    <source>
        <dbReference type="ARBA" id="ARBA00022756"/>
    </source>
</evidence>
<protein>
    <recommendedName>
        <fullName evidence="4">6-carboxyhexanoate--CoA ligase</fullName>
        <ecNumber evidence="4">6.2.1.14</ecNumber>
    </recommendedName>
</protein>
<evidence type="ECO:0000256" key="10">
    <source>
        <dbReference type="ARBA" id="ARBA00049553"/>
    </source>
</evidence>
<dbReference type="EMBL" id="JABXWD010000005">
    <property type="protein sequence ID" value="MBV6340063.1"/>
    <property type="molecule type" value="Genomic_DNA"/>
</dbReference>
<comment type="catalytic activity">
    <reaction evidence="10">
        <text>heptanedioate + ATP + CoA = 6-carboxyhexanoyl-CoA + AMP + diphosphate</text>
        <dbReference type="Rhea" id="RHEA:14781"/>
        <dbReference type="ChEBI" id="CHEBI:30616"/>
        <dbReference type="ChEBI" id="CHEBI:33019"/>
        <dbReference type="ChEBI" id="CHEBI:36165"/>
        <dbReference type="ChEBI" id="CHEBI:57287"/>
        <dbReference type="ChEBI" id="CHEBI:57360"/>
        <dbReference type="ChEBI" id="CHEBI:456215"/>
        <dbReference type="EC" id="6.2.1.14"/>
    </reaction>
</comment>
<evidence type="ECO:0000256" key="8">
    <source>
        <dbReference type="ARBA" id="ARBA00022840"/>
    </source>
</evidence>
<comment type="cofactor">
    <cofactor evidence="1">
        <name>Mg(2+)</name>
        <dbReference type="ChEBI" id="CHEBI:18420"/>
    </cofactor>
</comment>
<keyword evidence="8" id="KW-0067">ATP-binding</keyword>
<keyword evidence="9" id="KW-0460">Magnesium</keyword>
<evidence type="ECO:0000256" key="1">
    <source>
        <dbReference type="ARBA" id="ARBA00001946"/>
    </source>
</evidence>
<gene>
    <name evidence="11" type="ORF">HWQ67_00545</name>
</gene>
<keyword evidence="12" id="KW-1185">Reference proteome</keyword>
<dbReference type="EC" id="6.2.1.14" evidence="4"/>
<comment type="pathway">
    <text evidence="2">Metabolic intermediate metabolism; pimeloyl-CoA biosynthesis; pimeloyl-CoA from pimelate: step 1/1.</text>
</comment>
<dbReference type="InterPro" id="IPR005499">
    <property type="entry name" value="BioW"/>
</dbReference>
<evidence type="ECO:0000256" key="4">
    <source>
        <dbReference type="ARBA" id="ARBA00012984"/>
    </source>
</evidence>
<evidence type="ECO:0000256" key="2">
    <source>
        <dbReference type="ARBA" id="ARBA00005075"/>
    </source>
</evidence>
<evidence type="ECO:0000256" key="6">
    <source>
        <dbReference type="ARBA" id="ARBA00022741"/>
    </source>
</evidence>
<dbReference type="RefSeq" id="WP_218250683.1">
    <property type="nucleotide sequence ID" value="NZ_JABXWD010000005.1"/>
</dbReference>
<accession>A0ABS6RTX1</accession>
<dbReference type="Pfam" id="PF03744">
    <property type="entry name" value="BioW"/>
    <property type="match status" value="1"/>
</dbReference>
<organism evidence="11 12">
    <name type="scientific">Candidatus Magnetobacterium casense</name>
    <dbReference type="NCBI Taxonomy" id="1455061"/>
    <lineage>
        <taxon>Bacteria</taxon>
        <taxon>Pseudomonadati</taxon>
        <taxon>Nitrospirota</taxon>
        <taxon>Thermodesulfovibrionia</taxon>
        <taxon>Thermodesulfovibrionales</taxon>
        <taxon>Candidatus Magnetobacteriaceae</taxon>
        <taxon>Candidatus Magnetobacterium</taxon>
    </lineage>
</organism>
<comment type="subunit">
    <text evidence="3">Homodimer.</text>
</comment>
<dbReference type="NCBIfam" id="NF002360">
    <property type="entry name" value="PRK01322.1"/>
    <property type="match status" value="1"/>
</dbReference>
<sequence>MLYSIRMRAQANQLHISGAEDICSEDALHQQAADLVMRALKHSRGKPDGITINVDRLEVPPRMISSLPVVTCVVEDADQAQYTLRRLLQATGLADGTITQALHLIRCNEPVPGARVLDARSGRPLEPDPHKGIRVSRLGITQQAREQLLAYLHADDNISGLWPRVIEAVVLASKVVSDRAVVAELCIPDNPDYTTGYVASERLGYVRIAHIKHMGDNVGGRVFFVRPELAVDEGLLRDFVHYMERMPVMVDSISAYGGIRRLDEIVGAA</sequence>
<evidence type="ECO:0000256" key="5">
    <source>
        <dbReference type="ARBA" id="ARBA00022598"/>
    </source>
</evidence>
<evidence type="ECO:0000256" key="3">
    <source>
        <dbReference type="ARBA" id="ARBA00011738"/>
    </source>
</evidence>
<comment type="caution">
    <text evidence="11">The sequence shown here is derived from an EMBL/GenBank/DDBJ whole genome shotgun (WGS) entry which is preliminary data.</text>
</comment>
<keyword evidence="5 11" id="KW-0436">Ligase</keyword>
<evidence type="ECO:0000313" key="11">
    <source>
        <dbReference type="EMBL" id="MBV6340063.1"/>
    </source>
</evidence>
<dbReference type="GO" id="GO:0042410">
    <property type="term" value="F:6-carboxyhexanoate-CoA ligase activity"/>
    <property type="evidence" value="ECO:0007669"/>
    <property type="project" value="UniProtKB-EC"/>
</dbReference>
<evidence type="ECO:0000313" key="12">
    <source>
        <dbReference type="Proteomes" id="UP001196980"/>
    </source>
</evidence>